<evidence type="ECO:0000313" key="2">
    <source>
        <dbReference type="Proteomes" id="UP001148838"/>
    </source>
</evidence>
<name>A0ABQ8TTJ4_PERAM</name>
<evidence type="ECO:0000313" key="1">
    <source>
        <dbReference type="EMBL" id="KAJ4449421.1"/>
    </source>
</evidence>
<evidence type="ECO:0008006" key="3">
    <source>
        <dbReference type="Google" id="ProtNLM"/>
    </source>
</evidence>
<sequence>MVHFTCLAHGLHRVAETVRGKFPEVNGLISVTRKVFSKSSCRMQSCMKLLPDVPLPPQAVITREERGQNWELL</sequence>
<organism evidence="1 2">
    <name type="scientific">Periplaneta americana</name>
    <name type="common">American cockroach</name>
    <name type="synonym">Blatta americana</name>
    <dbReference type="NCBI Taxonomy" id="6978"/>
    <lineage>
        <taxon>Eukaryota</taxon>
        <taxon>Metazoa</taxon>
        <taxon>Ecdysozoa</taxon>
        <taxon>Arthropoda</taxon>
        <taxon>Hexapoda</taxon>
        <taxon>Insecta</taxon>
        <taxon>Pterygota</taxon>
        <taxon>Neoptera</taxon>
        <taxon>Polyneoptera</taxon>
        <taxon>Dictyoptera</taxon>
        <taxon>Blattodea</taxon>
        <taxon>Blattoidea</taxon>
        <taxon>Blattidae</taxon>
        <taxon>Blattinae</taxon>
        <taxon>Periplaneta</taxon>
    </lineage>
</organism>
<accession>A0ABQ8TTJ4</accession>
<dbReference type="EMBL" id="JAJSOF020000003">
    <property type="protein sequence ID" value="KAJ4449421.1"/>
    <property type="molecule type" value="Genomic_DNA"/>
</dbReference>
<dbReference type="Proteomes" id="UP001148838">
    <property type="component" value="Unassembled WGS sequence"/>
</dbReference>
<proteinExistence type="predicted"/>
<reference evidence="1 2" key="1">
    <citation type="journal article" date="2022" name="Allergy">
        <title>Genome assembly and annotation of Periplaneta americana reveal a comprehensive cockroach allergen profile.</title>
        <authorList>
            <person name="Wang L."/>
            <person name="Xiong Q."/>
            <person name="Saelim N."/>
            <person name="Wang L."/>
            <person name="Nong W."/>
            <person name="Wan A.T."/>
            <person name="Shi M."/>
            <person name="Liu X."/>
            <person name="Cao Q."/>
            <person name="Hui J.H.L."/>
            <person name="Sookrung N."/>
            <person name="Leung T.F."/>
            <person name="Tungtrongchitr A."/>
            <person name="Tsui S.K.W."/>
        </authorList>
    </citation>
    <scope>NUCLEOTIDE SEQUENCE [LARGE SCALE GENOMIC DNA]</scope>
    <source>
        <strain evidence="1">PWHHKU_190912</strain>
    </source>
</reference>
<protein>
    <recommendedName>
        <fullName evidence="3">DUF659 domain-containing protein</fullName>
    </recommendedName>
</protein>
<gene>
    <name evidence="1" type="ORF">ANN_00820</name>
</gene>
<comment type="caution">
    <text evidence="1">The sequence shown here is derived from an EMBL/GenBank/DDBJ whole genome shotgun (WGS) entry which is preliminary data.</text>
</comment>
<keyword evidence="2" id="KW-1185">Reference proteome</keyword>